<gene>
    <name evidence="7" type="ORF">KTS45_18650</name>
</gene>
<keyword evidence="8" id="KW-1185">Reference proteome</keyword>
<dbReference type="PANTHER" id="PTHR11274:SF0">
    <property type="entry name" value="GENERAL TRANSCRIPTION AND DNA REPAIR FACTOR IIH HELICASE SUBUNIT XPB"/>
    <property type="match status" value="1"/>
</dbReference>
<dbReference type="GO" id="GO:0140097">
    <property type="term" value="F:catalytic activity, acting on DNA"/>
    <property type="evidence" value="ECO:0007669"/>
    <property type="project" value="UniProtKB-ARBA"/>
</dbReference>
<comment type="caution">
    <text evidence="7">The sequence shown here is derived from an EMBL/GenBank/DDBJ whole genome shotgun (WGS) entry which is preliminary data.</text>
</comment>
<dbReference type="AlphaFoldDB" id="A0A8J8C508"/>
<evidence type="ECO:0000256" key="3">
    <source>
        <dbReference type="ARBA" id="ARBA00022806"/>
    </source>
</evidence>
<evidence type="ECO:0000313" key="8">
    <source>
        <dbReference type="Proteomes" id="UP000766550"/>
    </source>
</evidence>
<dbReference type="GO" id="GO:0005524">
    <property type="term" value="F:ATP binding"/>
    <property type="evidence" value="ECO:0007669"/>
    <property type="project" value="UniProtKB-KW"/>
</dbReference>
<dbReference type="GO" id="GO:0003677">
    <property type="term" value="F:DNA binding"/>
    <property type="evidence" value="ECO:0007669"/>
    <property type="project" value="InterPro"/>
</dbReference>
<dbReference type="InterPro" id="IPR050615">
    <property type="entry name" value="ATP-dep_DNA_Helicase"/>
</dbReference>
<evidence type="ECO:0000256" key="2">
    <source>
        <dbReference type="ARBA" id="ARBA00022801"/>
    </source>
</evidence>
<dbReference type="PANTHER" id="PTHR11274">
    <property type="entry name" value="RAD25/XP-B DNA REPAIR HELICASE"/>
    <property type="match status" value="1"/>
</dbReference>
<dbReference type="PROSITE" id="PS51194">
    <property type="entry name" value="HELICASE_CTER"/>
    <property type="match status" value="1"/>
</dbReference>
<dbReference type="GO" id="GO:0004386">
    <property type="term" value="F:helicase activity"/>
    <property type="evidence" value="ECO:0007669"/>
    <property type="project" value="UniProtKB-KW"/>
</dbReference>
<dbReference type="Proteomes" id="UP000766550">
    <property type="component" value="Unassembled WGS sequence"/>
</dbReference>
<keyword evidence="3 7" id="KW-0347">Helicase</keyword>
<organism evidence="7 8">
    <name type="scientific">Haloarcula limicola</name>
    <dbReference type="NCBI Taxonomy" id="1429915"/>
    <lineage>
        <taxon>Archaea</taxon>
        <taxon>Methanobacteriati</taxon>
        <taxon>Methanobacteriota</taxon>
        <taxon>Stenosarchaea group</taxon>
        <taxon>Halobacteria</taxon>
        <taxon>Halobacteriales</taxon>
        <taxon>Haloarculaceae</taxon>
        <taxon>Haloarcula</taxon>
    </lineage>
</organism>
<dbReference type="OrthoDB" id="6396at2157"/>
<keyword evidence="2" id="KW-0378">Hydrolase</keyword>
<dbReference type="Gene3D" id="3.40.50.300">
    <property type="entry name" value="P-loop containing nucleotide triphosphate hydrolases"/>
    <property type="match status" value="2"/>
</dbReference>
<evidence type="ECO:0000259" key="5">
    <source>
        <dbReference type="PROSITE" id="PS51192"/>
    </source>
</evidence>
<dbReference type="Pfam" id="PF00271">
    <property type="entry name" value="Helicase_C"/>
    <property type="match status" value="1"/>
</dbReference>
<dbReference type="InterPro" id="IPR006935">
    <property type="entry name" value="Helicase/UvrB_N"/>
</dbReference>
<keyword evidence="1" id="KW-0547">Nucleotide-binding</keyword>
<evidence type="ECO:0000256" key="4">
    <source>
        <dbReference type="ARBA" id="ARBA00022840"/>
    </source>
</evidence>
<feature type="domain" description="Helicase ATP-binding" evidence="5">
    <location>
        <begin position="22"/>
        <end position="192"/>
    </location>
</feature>
<protein>
    <submittedName>
        <fullName evidence="7">DEAD/DEAH box helicase family protein</fullName>
    </submittedName>
</protein>
<dbReference type="InterPro" id="IPR001650">
    <property type="entry name" value="Helicase_C-like"/>
</dbReference>
<proteinExistence type="predicted"/>
<evidence type="ECO:0000256" key="1">
    <source>
        <dbReference type="ARBA" id="ARBA00022741"/>
    </source>
</evidence>
<sequence>MAVTFARPDWVEPREYQQAAVQRWAAAGGRGVLRMATGTGKTVTSLLTAAHVAEQYDGRLALVIAAPYQHLVDQWADDVQDFGGSPILAYESRRQWQERLEGELAEFDLGVRESLVIITTHATFASETFQRVLSRVNRERFMLIADEVHHLGAPHLKSALPTDIHLRLGLSATPERFYDEAGTEDLMEYFGGVVYEYDLTEAIQNGALCEYYYIPHVVELTEDEADEYLGLSKKIARLISQSDDDLGDADLQGNKDLQFALFKRARLVGTAERKLDRLVELLEYDQQTKHTLVYCGDGTVEGDITSRTRRHVDAAVSRLRSQLGLRAERFTADESRSERQTLLSRFDKEEIQALVAIRCLDEGVDVPATRTAYMLASSSNPRQFVQRRGRILRTYPGKHHAVIHDFVVAPPPAIREDAASDESQFTTERNLIKRELERVTLFAESARNHPDADIDGIPTDAGAIGELKREFNLRQM</sequence>
<dbReference type="SMART" id="SM00490">
    <property type="entry name" value="HELICc"/>
    <property type="match status" value="1"/>
</dbReference>
<reference evidence="7 8" key="1">
    <citation type="submission" date="2021-06" db="EMBL/GenBank/DDBJ databases">
        <title>New haloarchaea isolates fom saline soil.</title>
        <authorList>
            <person name="Duran-Viseras A."/>
            <person name="Sanchez-Porro C.S."/>
            <person name="Ventosa A."/>
        </authorList>
    </citation>
    <scope>NUCLEOTIDE SEQUENCE [LARGE SCALE GENOMIC DNA]</scope>
    <source>
        <strain evidence="7 8">JCM 183640</strain>
    </source>
</reference>
<dbReference type="InterPro" id="IPR027417">
    <property type="entry name" value="P-loop_NTPase"/>
</dbReference>
<name>A0A8J8C508_9EURY</name>
<dbReference type="GO" id="GO:0016787">
    <property type="term" value="F:hydrolase activity"/>
    <property type="evidence" value="ECO:0007669"/>
    <property type="project" value="UniProtKB-KW"/>
</dbReference>
<dbReference type="PROSITE" id="PS51192">
    <property type="entry name" value="HELICASE_ATP_BIND_1"/>
    <property type="match status" value="1"/>
</dbReference>
<dbReference type="EMBL" id="JAHQXF010000004">
    <property type="protein sequence ID" value="MBV0926231.1"/>
    <property type="molecule type" value="Genomic_DNA"/>
</dbReference>
<evidence type="ECO:0000259" key="6">
    <source>
        <dbReference type="PROSITE" id="PS51194"/>
    </source>
</evidence>
<dbReference type="Pfam" id="PF04851">
    <property type="entry name" value="ResIII"/>
    <property type="match status" value="1"/>
</dbReference>
<dbReference type="SMART" id="SM00487">
    <property type="entry name" value="DEXDc"/>
    <property type="match status" value="1"/>
</dbReference>
<feature type="domain" description="Helicase C-terminal" evidence="6">
    <location>
        <begin position="274"/>
        <end position="440"/>
    </location>
</feature>
<dbReference type="SUPFAM" id="SSF52540">
    <property type="entry name" value="P-loop containing nucleoside triphosphate hydrolases"/>
    <property type="match status" value="1"/>
</dbReference>
<evidence type="ECO:0000313" key="7">
    <source>
        <dbReference type="EMBL" id="MBV0926231.1"/>
    </source>
</evidence>
<accession>A0A8J8C508</accession>
<keyword evidence="4" id="KW-0067">ATP-binding</keyword>
<dbReference type="InterPro" id="IPR014001">
    <property type="entry name" value="Helicase_ATP-bd"/>
</dbReference>